<organism evidence="2 3">
    <name type="scientific">Agrobacterium tumefaciens str. Kerr 14</name>
    <dbReference type="NCBI Taxonomy" id="1183424"/>
    <lineage>
        <taxon>Bacteria</taxon>
        <taxon>Pseudomonadati</taxon>
        <taxon>Pseudomonadota</taxon>
        <taxon>Alphaproteobacteria</taxon>
        <taxon>Hyphomicrobiales</taxon>
        <taxon>Rhizobiaceae</taxon>
        <taxon>Rhizobium/Agrobacterium group</taxon>
        <taxon>Agrobacterium</taxon>
        <taxon>Agrobacterium tumefaciens complex</taxon>
    </lineage>
</organism>
<accession>A0A1S7SEL9</accession>
<keyword evidence="1" id="KW-1133">Transmembrane helix</keyword>
<evidence type="ECO:0000313" key="3">
    <source>
        <dbReference type="Proteomes" id="UP000191897"/>
    </source>
</evidence>
<dbReference type="AlphaFoldDB" id="A0A1S7SEL9"/>
<evidence type="ECO:0000313" key="2">
    <source>
        <dbReference type="EMBL" id="CUX67803.1"/>
    </source>
</evidence>
<reference evidence="2 3" key="1">
    <citation type="submission" date="2016-01" db="EMBL/GenBank/DDBJ databases">
        <authorList>
            <person name="Oliw E.H."/>
        </authorList>
    </citation>
    <scope>NUCLEOTIDE SEQUENCE [LARGE SCALE GENOMIC DNA]</scope>
    <source>
        <strain evidence="2 3">Kerr 14</strain>
    </source>
</reference>
<dbReference type="InterPro" id="IPR009937">
    <property type="entry name" value="Phage_holin_3_6"/>
</dbReference>
<sequence>MAKSSDERSLPELVTGLVGDISGLFRKEINLAKTEASEKMAHAMVGVEAFAAGLILAICAVGVLLAALVNGLAAFLVARGMAEHNADALSSVVVGVVVALIAWGLISRGLNAIKGEKLKLERTSASLQQDAKIVKDRT</sequence>
<dbReference type="Proteomes" id="UP000191897">
    <property type="component" value="Unassembled WGS sequence"/>
</dbReference>
<name>A0A1S7SEL9_AGRTU</name>
<evidence type="ECO:0000256" key="1">
    <source>
        <dbReference type="SAM" id="Phobius"/>
    </source>
</evidence>
<dbReference type="RefSeq" id="WP_080868069.1">
    <property type="nucleotide sequence ID" value="NZ_LT009733.1"/>
</dbReference>
<gene>
    <name evidence="2" type="ORF">AGR4C_pb30010</name>
</gene>
<proteinExistence type="predicted"/>
<keyword evidence="1" id="KW-0812">Transmembrane</keyword>
<dbReference type="Pfam" id="PF07332">
    <property type="entry name" value="Phage_holin_3_6"/>
    <property type="match status" value="1"/>
</dbReference>
<keyword evidence="1" id="KW-0472">Membrane</keyword>
<dbReference type="EMBL" id="FBWC01000042">
    <property type="protein sequence ID" value="CUX67803.1"/>
    <property type="molecule type" value="Genomic_DNA"/>
</dbReference>
<evidence type="ECO:0008006" key="4">
    <source>
        <dbReference type="Google" id="ProtNLM"/>
    </source>
</evidence>
<feature type="transmembrane region" description="Helical" evidence="1">
    <location>
        <begin position="49"/>
        <end position="76"/>
    </location>
</feature>
<feature type="transmembrane region" description="Helical" evidence="1">
    <location>
        <begin position="88"/>
        <end position="106"/>
    </location>
</feature>
<protein>
    <recommendedName>
        <fullName evidence="4">Nutrient deprivation-induced protein</fullName>
    </recommendedName>
</protein>